<accession>A0AAN8FE00</accession>
<gene>
    <name evidence="2" type="ORF">GCK32_019185</name>
</gene>
<evidence type="ECO:0000256" key="1">
    <source>
        <dbReference type="SAM" id="MobiDB-lite"/>
    </source>
</evidence>
<name>A0AAN8FE00_TRICO</name>
<evidence type="ECO:0000313" key="3">
    <source>
        <dbReference type="Proteomes" id="UP001331761"/>
    </source>
</evidence>
<evidence type="ECO:0000313" key="2">
    <source>
        <dbReference type="EMBL" id="KAK5974439.1"/>
    </source>
</evidence>
<feature type="compositionally biased region" description="Basic and acidic residues" evidence="1">
    <location>
        <begin position="1"/>
        <end position="27"/>
    </location>
</feature>
<organism evidence="2 3">
    <name type="scientific">Trichostrongylus colubriformis</name>
    <name type="common">Black scour worm</name>
    <dbReference type="NCBI Taxonomy" id="6319"/>
    <lineage>
        <taxon>Eukaryota</taxon>
        <taxon>Metazoa</taxon>
        <taxon>Ecdysozoa</taxon>
        <taxon>Nematoda</taxon>
        <taxon>Chromadorea</taxon>
        <taxon>Rhabditida</taxon>
        <taxon>Rhabditina</taxon>
        <taxon>Rhabditomorpha</taxon>
        <taxon>Strongyloidea</taxon>
        <taxon>Trichostrongylidae</taxon>
        <taxon>Trichostrongylus</taxon>
    </lineage>
</organism>
<comment type="caution">
    <text evidence="2">The sequence shown here is derived from an EMBL/GenBank/DDBJ whole genome shotgun (WGS) entry which is preliminary data.</text>
</comment>
<dbReference type="Proteomes" id="UP001331761">
    <property type="component" value="Unassembled WGS sequence"/>
</dbReference>
<reference evidence="2 3" key="1">
    <citation type="submission" date="2019-10" db="EMBL/GenBank/DDBJ databases">
        <title>Assembly and Annotation for the nematode Trichostrongylus colubriformis.</title>
        <authorList>
            <person name="Martin J."/>
        </authorList>
    </citation>
    <scope>NUCLEOTIDE SEQUENCE [LARGE SCALE GENOMIC DNA]</scope>
    <source>
        <strain evidence="2">G859</strain>
        <tissue evidence="2">Whole worm</tissue>
    </source>
</reference>
<keyword evidence="3" id="KW-1185">Reference proteome</keyword>
<feature type="compositionally biased region" description="Basic and acidic residues" evidence="1">
    <location>
        <begin position="35"/>
        <end position="50"/>
    </location>
</feature>
<proteinExistence type="predicted"/>
<feature type="region of interest" description="Disordered" evidence="1">
    <location>
        <begin position="1"/>
        <end position="83"/>
    </location>
</feature>
<dbReference type="AlphaFoldDB" id="A0AAN8FE00"/>
<sequence>MGEEPSKCASGKKEESSKMDKNPEEKSSWLGPVNRNKDQDEKESDSRKVALEPPPPQQDSSATKAQSLLPPSPSQAQKPTMSKFGTIEVRYRSKELAAAQCLSKQGITLFAKRTAQANVVYKPYCRVNFT</sequence>
<dbReference type="EMBL" id="WIXE01014229">
    <property type="protein sequence ID" value="KAK5974439.1"/>
    <property type="molecule type" value="Genomic_DNA"/>
</dbReference>
<protein>
    <submittedName>
        <fullName evidence="2">Uncharacterized protein</fullName>
    </submittedName>
</protein>